<keyword evidence="1 2" id="KW-0371">Homeobox</keyword>
<feature type="domain" description="Homeobox" evidence="5">
    <location>
        <begin position="10"/>
        <end position="87"/>
    </location>
</feature>
<dbReference type="STRING" id="1764295.A0A5B8ME69"/>
<dbReference type="CDD" id="cd00086">
    <property type="entry name" value="homeodomain"/>
    <property type="match status" value="1"/>
</dbReference>
<evidence type="ECO:0000313" key="6">
    <source>
        <dbReference type="EMBL" id="QDZ18723.1"/>
    </source>
</evidence>
<dbReference type="Gene3D" id="1.10.10.60">
    <property type="entry name" value="Homeodomain-like"/>
    <property type="match status" value="1"/>
</dbReference>
<dbReference type="PROSITE" id="PS00889">
    <property type="entry name" value="CNMP_BINDING_2"/>
    <property type="match status" value="1"/>
</dbReference>
<comment type="subcellular location">
    <subcellularLocation>
        <location evidence="1 2">Nucleus</location>
    </subcellularLocation>
</comment>
<protein>
    <submittedName>
        <fullName evidence="6">Cyclic nucleotide-binding domain-containing protein</fullName>
    </submittedName>
</protein>
<dbReference type="AlphaFoldDB" id="A0A5B8ME69"/>
<keyword evidence="1 2" id="KW-0539">Nucleus</keyword>
<keyword evidence="1 2" id="KW-0238">DNA-binding</keyword>
<evidence type="ECO:0000256" key="3">
    <source>
        <dbReference type="SAM" id="MobiDB-lite"/>
    </source>
</evidence>
<sequence length="461" mass="50897">MSSGSRNKMAKVRKRVNRFDEFEKDLLERKFKANKTPSSEACQEIANLINDNRKSKNTTEKNGAMFVLTGKQIKFWFDHRRRIQNHGTYKPLKPGSRSSKKASTPKRSTKTVKAEQKSGAKQVAGNLKEESKRQQPAKGQQASARQPAAEDQGVASTSGSKSTTGPEMTSLPSWMHSFQLLPLMSTMKYATYPPGTVIIKNGELSDDLYFLLKGSVKVIDVNNNEVAELKEGSFFGEMGVIDKGPRTATVVAEDHCHAFIMSGEVARDMLECEPVVSKDVVDQATSRLLDLLKAYETSPASKLVGANILKFNVYKKGQIILKEGEYTDDFYFLSKGSVVVTKQGNYISKLNEGTFFGEMAALCSGARTTTVTSAEDCEVFLLPGEILRMLSKDDKDLKNGIGETLRNVVFARAYDTMMALTDNSIRPTTADIAVSTMTMSADLKLALFQLLKCIHNVTVNI</sequence>
<organism evidence="6 7">
    <name type="scientific">Chloropicon primus</name>
    <dbReference type="NCBI Taxonomy" id="1764295"/>
    <lineage>
        <taxon>Eukaryota</taxon>
        <taxon>Viridiplantae</taxon>
        <taxon>Chlorophyta</taxon>
        <taxon>Chloropicophyceae</taxon>
        <taxon>Chloropicales</taxon>
        <taxon>Chloropicaceae</taxon>
        <taxon>Chloropicon</taxon>
    </lineage>
</organism>
<dbReference type="SUPFAM" id="SSF46689">
    <property type="entry name" value="Homeodomain-like"/>
    <property type="match status" value="1"/>
</dbReference>
<dbReference type="SUPFAM" id="SSF51206">
    <property type="entry name" value="cAMP-binding domain-like"/>
    <property type="match status" value="2"/>
</dbReference>
<evidence type="ECO:0000259" key="5">
    <source>
        <dbReference type="PROSITE" id="PS50071"/>
    </source>
</evidence>
<dbReference type="InterPro" id="IPR000595">
    <property type="entry name" value="cNMP-bd_dom"/>
</dbReference>
<proteinExistence type="predicted"/>
<dbReference type="PROSITE" id="PS50071">
    <property type="entry name" value="HOMEOBOX_2"/>
    <property type="match status" value="1"/>
</dbReference>
<keyword evidence="7" id="KW-1185">Reference proteome</keyword>
<dbReference type="Proteomes" id="UP000316726">
    <property type="component" value="Chromosome 2"/>
</dbReference>
<dbReference type="InterPro" id="IPR018488">
    <property type="entry name" value="cNMP-bd_CS"/>
</dbReference>
<feature type="compositionally biased region" description="Basic residues" evidence="3">
    <location>
        <begin position="98"/>
        <end position="110"/>
    </location>
</feature>
<evidence type="ECO:0000256" key="1">
    <source>
        <dbReference type="PROSITE-ProRule" id="PRU00108"/>
    </source>
</evidence>
<dbReference type="GO" id="GO:0005634">
    <property type="term" value="C:nucleus"/>
    <property type="evidence" value="ECO:0007669"/>
    <property type="project" value="UniProtKB-SubCell"/>
</dbReference>
<dbReference type="Pfam" id="PF00027">
    <property type="entry name" value="cNMP_binding"/>
    <property type="match status" value="2"/>
</dbReference>
<feature type="region of interest" description="Disordered" evidence="3">
    <location>
        <begin position="86"/>
        <end position="171"/>
    </location>
</feature>
<evidence type="ECO:0000256" key="2">
    <source>
        <dbReference type="RuleBase" id="RU000682"/>
    </source>
</evidence>
<dbReference type="EMBL" id="CP031035">
    <property type="protein sequence ID" value="QDZ18723.1"/>
    <property type="molecule type" value="Genomic_DNA"/>
</dbReference>
<dbReference type="OrthoDB" id="496483at2759"/>
<dbReference type="CDD" id="cd00038">
    <property type="entry name" value="CAP_ED"/>
    <property type="match status" value="2"/>
</dbReference>
<dbReference type="InterPro" id="IPR009057">
    <property type="entry name" value="Homeodomain-like_sf"/>
</dbReference>
<dbReference type="PROSITE" id="PS50042">
    <property type="entry name" value="CNMP_BINDING_3"/>
    <property type="match status" value="2"/>
</dbReference>
<dbReference type="GO" id="GO:0003677">
    <property type="term" value="F:DNA binding"/>
    <property type="evidence" value="ECO:0007669"/>
    <property type="project" value="UniProtKB-UniRule"/>
</dbReference>
<feature type="DNA-binding region" description="Homeobox" evidence="1">
    <location>
        <begin position="12"/>
        <end position="88"/>
    </location>
</feature>
<feature type="domain" description="Cyclic nucleotide-binding" evidence="4">
    <location>
        <begin position="291"/>
        <end position="390"/>
    </location>
</feature>
<dbReference type="InterPro" id="IPR018490">
    <property type="entry name" value="cNMP-bd_dom_sf"/>
</dbReference>
<dbReference type="SMART" id="SM00389">
    <property type="entry name" value="HOX"/>
    <property type="match status" value="1"/>
</dbReference>
<dbReference type="SMART" id="SM00100">
    <property type="entry name" value="cNMP"/>
    <property type="match status" value="2"/>
</dbReference>
<dbReference type="PANTHER" id="PTHR47823">
    <property type="entry name" value="ION_TRANS DOMAIN-CONTAINING PROTEIN"/>
    <property type="match status" value="1"/>
</dbReference>
<name>A0A5B8ME69_9CHLO</name>
<accession>A0A5B8ME69</accession>
<evidence type="ECO:0000259" key="4">
    <source>
        <dbReference type="PROSITE" id="PS50042"/>
    </source>
</evidence>
<dbReference type="InterPro" id="IPR001356">
    <property type="entry name" value="HD"/>
</dbReference>
<dbReference type="PANTHER" id="PTHR47823:SF9">
    <property type="entry name" value="CHROMOSOME UNDETERMINED SCAFFOLD_10, WHOLE GENOME SHOTGUN SEQUENCE"/>
    <property type="match status" value="1"/>
</dbReference>
<reference evidence="6 7" key="1">
    <citation type="submission" date="2018-07" db="EMBL/GenBank/DDBJ databases">
        <title>The complete nuclear genome of the prasinophyte Chloropicon primus (CCMP1205).</title>
        <authorList>
            <person name="Pombert J.-F."/>
            <person name="Otis C."/>
            <person name="Turmel M."/>
            <person name="Lemieux C."/>
        </authorList>
    </citation>
    <scope>NUCLEOTIDE SEQUENCE [LARGE SCALE GENOMIC DNA]</scope>
    <source>
        <strain evidence="6 7">CCMP1205</strain>
    </source>
</reference>
<feature type="domain" description="Cyclic nucleotide-binding" evidence="4">
    <location>
        <begin position="171"/>
        <end position="270"/>
    </location>
</feature>
<evidence type="ECO:0000313" key="7">
    <source>
        <dbReference type="Proteomes" id="UP000316726"/>
    </source>
</evidence>
<feature type="compositionally biased region" description="Polar residues" evidence="3">
    <location>
        <begin position="154"/>
        <end position="171"/>
    </location>
</feature>
<dbReference type="Gene3D" id="2.60.120.10">
    <property type="entry name" value="Jelly Rolls"/>
    <property type="match status" value="2"/>
</dbReference>
<dbReference type="InterPro" id="IPR014710">
    <property type="entry name" value="RmlC-like_jellyroll"/>
</dbReference>
<gene>
    <name evidence="6" type="ORF">A3770_02p12410</name>
</gene>
<dbReference type="Pfam" id="PF00046">
    <property type="entry name" value="Homeodomain"/>
    <property type="match status" value="1"/>
</dbReference>